<evidence type="ECO:0008006" key="3">
    <source>
        <dbReference type="Google" id="ProtNLM"/>
    </source>
</evidence>
<proteinExistence type="predicted"/>
<sequence>MSADYERLVSLDEGDALGRHWVKVDIVWLFREANERVVTTLDGASQVLERHYRAVRSSVGEGSDLQVEAQAEGVERIRAADGDALERAPSAGYQPSPAELLVQNRRLVGEVQNWLPDGDVPTNQVHLMRAAGDDELYIYKPVSGEKLGRRWGIPPVPGEAAKREVAAFRLNELLGFRLVPPTALVDGPHGPGSLQRFVPDTSEPMNPTDYPESQQHQMAVLDFVLGNSDSGFTNFRTTSEGDLVAFDHELTLPESPAPLYGDLQASHYSHFLRSPDTERMPLHEDVMRAVSSVDPERIRAAFTDLGLSDDAVQGALTRLEFVRSDGMVPSTPYIFRAPRIVGITPVVG</sequence>
<organism evidence="1 2">
    <name type="scientific">Nocardia jinanensis</name>
    <dbReference type="NCBI Taxonomy" id="382504"/>
    <lineage>
        <taxon>Bacteria</taxon>
        <taxon>Bacillati</taxon>
        <taxon>Actinomycetota</taxon>
        <taxon>Actinomycetes</taxon>
        <taxon>Mycobacteriales</taxon>
        <taxon>Nocardiaceae</taxon>
        <taxon>Nocardia</taxon>
    </lineage>
</organism>
<accession>A0A917RXA4</accession>
<dbReference type="RefSeq" id="WP_058856760.1">
    <property type="nucleotide sequence ID" value="NZ_BMMH01000028.1"/>
</dbReference>
<dbReference type="Proteomes" id="UP000638263">
    <property type="component" value="Unassembled WGS sequence"/>
</dbReference>
<reference evidence="1" key="1">
    <citation type="journal article" date="2014" name="Int. J. Syst. Evol. Microbiol.">
        <title>Complete genome sequence of Corynebacterium casei LMG S-19264T (=DSM 44701T), isolated from a smear-ripened cheese.</title>
        <authorList>
            <consortium name="US DOE Joint Genome Institute (JGI-PGF)"/>
            <person name="Walter F."/>
            <person name="Albersmeier A."/>
            <person name="Kalinowski J."/>
            <person name="Ruckert C."/>
        </authorList>
    </citation>
    <scope>NUCLEOTIDE SEQUENCE</scope>
    <source>
        <strain evidence="1">CGMCC 4.3508</strain>
    </source>
</reference>
<evidence type="ECO:0000313" key="1">
    <source>
        <dbReference type="EMBL" id="GGL41679.1"/>
    </source>
</evidence>
<gene>
    <name evidence="1" type="ORF">GCM10011588_65440</name>
</gene>
<name>A0A917RXA4_9NOCA</name>
<protein>
    <recommendedName>
        <fullName evidence="3">PI3K/PI4K catalytic domain-containing protein</fullName>
    </recommendedName>
</protein>
<dbReference type="EMBL" id="BMMH01000028">
    <property type="protein sequence ID" value="GGL41679.1"/>
    <property type="molecule type" value="Genomic_DNA"/>
</dbReference>
<keyword evidence="2" id="KW-1185">Reference proteome</keyword>
<reference evidence="1" key="2">
    <citation type="submission" date="2020-09" db="EMBL/GenBank/DDBJ databases">
        <authorList>
            <person name="Sun Q."/>
            <person name="Zhou Y."/>
        </authorList>
    </citation>
    <scope>NUCLEOTIDE SEQUENCE</scope>
    <source>
        <strain evidence="1">CGMCC 4.3508</strain>
    </source>
</reference>
<evidence type="ECO:0000313" key="2">
    <source>
        <dbReference type="Proteomes" id="UP000638263"/>
    </source>
</evidence>
<comment type="caution">
    <text evidence="1">The sequence shown here is derived from an EMBL/GenBank/DDBJ whole genome shotgun (WGS) entry which is preliminary data.</text>
</comment>
<dbReference type="AlphaFoldDB" id="A0A917RXA4"/>